<reference evidence="1 2" key="2">
    <citation type="submission" date="2018-11" db="EMBL/GenBank/DDBJ databases">
        <authorList>
            <consortium name="Pathogen Informatics"/>
        </authorList>
    </citation>
    <scope>NUCLEOTIDE SEQUENCE [LARGE SCALE GENOMIC DNA]</scope>
</reference>
<protein>
    <submittedName>
        <fullName evidence="3">Oxysterol-binding protein</fullName>
    </submittedName>
</protein>
<dbReference type="OrthoDB" id="1854502at2759"/>
<proteinExistence type="predicted"/>
<evidence type="ECO:0000313" key="1">
    <source>
        <dbReference type="EMBL" id="VDM35842.1"/>
    </source>
</evidence>
<accession>A0A0R3XBF2</accession>
<dbReference type="GO" id="GO:0015485">
    <property type="term" value="F:cholesterol binding"/>
    <property type="evidence" value="ECO:0007669"/>
    <property type="project" value="TreeGrafter"/>
</dbReference>
<dbReference type="GO" id="GO:0005886">
    <property type="term" value="C:plasma membrane"/>
    <property type="evidence" value="ECO:0007669"/>
    <property type="project" value="TreeGrafter"/>
</dbReference>
<dbReference type="InterPro" id="IPR037239">
    <property type="entry name" value="OSBP_sf"/>
</dbReference>
<dbReference type="Gene3D" id="2.40.160.120">
    <property type="match status" value="1"/>
</dbReference>
<dbReference type="InterPro" id="IPR000648">
    <property type="entry name" value="Oxysterol-bd"/>
</dbReference>
<dbReference type="Pfam" id="PF01237">
    <property type="entry name" value="Oxysterol_BP"/>
    <property type="match status" value="1"/>
</dbReference>
<dbReference type="PANTHER" id="PTHR10972">
    <property type="entry name" value="OXYSTEROL-BINDING PROTEIN-RELATED"/>
    <property type="match status" value="1"/>
</dbReference>
<dbReference type="GO" id="GO:0005829">
    <property type="term" value="C:cytosol"/>
    <property type="evidence" value="ECO:0007669"/>
    <property type="project" value="TreeGrafter"/>
</dbReference>
<dbReference type="STRING" id="6205.A0A0R3XBF2"/>
<dbReference type="Proteomes" id="UP000274429">
    <property type="component" value="Unassembled WGS sequence"/>
</dbReference>
<dbReference type="GO" id="GO:0097038">
    <property type="term" value="C:perinuclear endoplasmic reticulum"/>
    <property type="evidence" value="ECO:0007669"/>
    <property type="project" value="TreeGrafter"/>
</dbReference>
<name>A0A0R3XBF2_HYDTA</name>
<dbReference type="EMBL" id="UYWX01022387">
    <property type="protein sequence ID" value="VDM35842.1"/>
    <property type="molecule type" value="Genomic_DNA"/>
</dbReference>
<evidence type="ECO:0000313" key="2">
    <source>
        <dbReference type="Proteomes" id="UP000274429"/>
    </source>
</evidence>
<sequence>MQNLCEELEYSYLLDAVVDMKDRIQRMVSNSPPVAVAHCESKLWTYDQEFGIKYKFWGKTLEINATGGCQLHLPRWRETYTWNKVTTSVTNLVSPTGRTLDHTGDMIVECSNGVTSSIHFRKSDNRRQEVYRSVYGTIKPPLGSPESQRLLYGRWDQILVSPDENNEDRCIWRANLLPSNAHCYYGFTRFAIELNEPPPPDAVSSGHLPITDTRLRSDIRLLELGRVEDAEADNKRLEDEQRRRLKLYTSRDGDASNAWKPFWFNQKPKLANVEKRGSSFEFNSAYWRYRETGGFKDLKLPILW</sequence>
<gene>
    <name evidence="1" type="ORF">TTAC_LOCUS10862</name>
</gene>
<keyword evidence="2" id="KW-1185">Reference proteome</keyword>
<dbReference type="WBParaSite" id="TTAC_0001087901-mRNA-1">
    <property type="protein sequence ID" value="TTAC_0001087901-mRNA-1"/>
    <property type="gene ID" value="TTAC_0001087901"/>
</dbReference>
<dbReference type="PANTHER" id="PTHR10972:SF203">
    <property type="entry name" value="OXYSTEROL-BINDING PROTEIN HOMOLOG 3"/>
    <property type="match status" value="1"/>
</dbReference>
<evidence type="ECO:0000313" key="3">
    <source>
        <dbReference type="WBParaSite" id="TTAC_0001087901-mRNA-1"/>
    </source>
</evidence>
<dbReference type="SUPFAM" id="SSF144000">
    <property type="entry name" value="Oxysterol-binding protein-like"/>
    <property type="match status" value="1"/>
</dbReference>
<dbReference type="AlphaFoldDB" id="A0A0R3XBF2"/>
<reference evidence="3" key="1">
    <citation type="submission" date="2017-02" db="UniProtKB">
        <authorList>
            <consortium name="WormBaseParasite"/>
        </authorList>
    </citation>
    <scope>IDENTIFICATION</scope>
</reference>
<organism evidence="3">
    <name type="scientific">Hydatigena taeniaeformis</name>
    <name type="common">Feline tapeworm</name>
    <name type="synonym">Taenia taeniaeformis</name>
    <dbReference type="NCBI Taxonomy" id="6205"/>
    <lineage>
        <taxon>Eukaryota</taxon>
        <taxon>Metazoa</taxon>
        <taxon>Spiralia</taxon>
        <taxon>Lophotrochozoa</taxon>
        <taxon>Platyhelminthes</taxon>
        <taxon>Cestoda</taxon>
        <taxon>Eucestoda</taxon>
        <taxon>Cyclophyllidea</taxon>
        <taxon>Taeniidae</taxon>
        <taxon>Hydatigera</taxon>
    </lineage>
</organism>